<evidence type="ECO:0000313" key="2">
    <source>
        <dbReference type="Proteomes" id="UP000004986"/>
    </source>
</evidence>
<accession>F3GRA6</accession>
<comment type="caution">
    <text evidence="1">The sequence shown here is derived from an EMBL/GenBank/DDBJ whole genome shotgun (WGS) entry which is preliminary data.</text>
</comment>
<feature type="non-terminal residue" evidence="1">
    <location>
        <position position="41"/>
    </location>
</feature>
<organism evidence="1 2">
    <name type="scientific">Pseudomonas syringae pv. pisi str. 1704B</name>
    <dbReference type="NCBI Taxonomy" id="629263"/>
    <lineage>
        <taxon>Bacteria</taxon>
        <taxon>Pseudomonadati</taxon>
        <taxon>Pseudomonadota</taxon>
        <taxon>Gammaproteobacteria</taxon>
        <taxon>Pseudomonadales</taxon>
        <taxon>Pseudomonadaceae</taxon>
        <taxon>Pseudomonas</taxon>
        <taxon>Pseudomonas syringae</taxon>
    </lineage>
</organism>
<evidence type="ECO:0000313" key="1">
    <source>
        <dbReference type="EMBL" id="EGH49609.1"/>
    </source>
</evidence>
<dbReference type="Gene3D" id="3.90.550.10">
    <property type="entry name" value="Spore Coat Polysaccharide Biosynthesis Protein SpsA, Chain A"/>
    <property type="match status" value="1"/>
</dbReference>
<dbReference type="EMBL" id="AEAI01004482">
    <property type="protein sequence ID" value="EGH49609.1"/>
    <property type="molecule type" value="Genomic_DNA"/>
</dbReference>
<reference evidence="1 2" key="1">
    <citation type="journal article" date="2011" name="PLoS Pathog.">
        <title>Dynamic evolution of pathogenicity revealed by sequencing and comparative genomics of 19 Pseudomonas syringae isolates.</title>
        <authorList>
            <person name="Baltrus D.A."/>
            <person name="Nishimura M.T."/>
            <person name="Romanchuk A."/>
            <person name="Chang J.H."/>
            <person name="Mukhtar M.S."/>
            <person name="Cherkis K."/>
            <person name="Roach J."/>
            <person name="Grant S.R."/>
            <person name="Jones C.D."/>
            <person name="Dangl J.L."/>
        </authorList>
    </citation>
    <scope>NUCLEOTIDE SEQUENCE [LARGE SCALE GENOMIC DNA]</scope>
    <source>
        <strain evidence="1 2">1704B</strain>
    </source>
</reference>
<name>F3GRA6_PSESJ</name>
<protein>
    <submittedName>
        <fullName evidence="1">UDP-N-acetylglucosamine pyrophosphorylase</fullName>
    </submittedName>
</protein>
<feature type="non-terminal residue" evidence="1">
    <location>
        <position position="1"/>
    </location>
</feature>
<sequence length="41" mass="4693">EWRERRHADWLGRLSNNNAQGEYYLTDVIAMAANDGLVVST</sequence>
<dbReference type="HOGENOM" id="CLU_3281748_0_0_6"/>
<gene>
    <name evidence="1" type="ORF">PSYPI_47383</name>
</gene>
<proteinExistence type="predicted"/>
<dbReference type="Proteomes" id="UP000004986">
    <property type="component" value="Unassembled WGS sequence"/>
</dbReference>
<keyword evidence="2" id="KW-1185">Reference proteome</keyword>
<dbReference type="AlphaFoldDB" id="F3GRA6"/>
<dbReference type="InterPro" id="IPR029044">
    <property type="entry name" value="Nucleotide-diphossugar_trans"/>
</dbReference>